<dbReference type="STRING" id="1873176.BFN67_16555"/>
<dbReference type="Gene3D" id="3.10.129.10">
    <property type="entry name" value="Hotdog Thioesterase"/>
    <property type="match status" value="1"/>
</dbReference>
<feature type="domain" description="MaoC-like" evidence="1">
    <location>
        <begin position="14"/>
        <end position="116"/>
    </location>
</feature>
<protein>
    <submittedName>
        <fullName evidence="2">Dehydratase</fullName>
    </submittedName>
</protein>
<organism evidence="2 3">
    <name type="scientific">Manganibacter manganicus</name>
    <dbReference type="NCBI Taxonomy" id="1873176"/>
    <lineage>
        <taxon>Bacteria</taxon>
        <taxon>Pseudomonadati</taxon>
        <taxon>Pseudomonadota</taxon>
        <taxon>Alphaproteobacteria</taxon>
        <taxon>Hyphomicrobiales</taxon>
        <taxon>Phyllobacteriaceae</taxon>
        <taxon>Manganibacter</taxon>
    </lineage>
</organism>
<proteinExistence type="predicted"/>
<dbReference type="InterPro" id="IPR029069">
    <property type="entry name" value="HotDog_dom_sf"/>
</dbReference>
<evidence type="ECO:0000313" key="2">
    <source>
        <dbReference type="EMBL" id="OQM76094.1"/>
    </source>
</evidence>
<dbReference type="SUPFAM" id="SSF54637">
    <property type="entry name" value="Thioesterase/thiol ester dehydrase-isomerase"/>
    <property type="match status" value="1"/>
</dbReference>
<dbReference type="InterPro" id="IPR052342">
    <property type="entry name" value="MCH/BMMD"/>
</dbReference>
<dbReference type="PANTHER" id="PTHR43664:SF1">
    <property type="entry name" value="BETA-METHYLMALYL-COA DEHYDRATASE"/>
    <property type="match status" value="1"/>
</dbReference>
<name>A0A1V8RSJ8_9HYPH</name>
<gene>
    <name evidence="2" type="ORF">BFN67_16555</name>
</gene>
<evidence type="ECO:0000313" key="3">
    <source>
        <dbReference type="Proteomes" id="UP000191905"/>
    </source>
</evidence>
<reference evidence="2 3" key="1">
    <citation type="journal article" date="2016" name="Int. J. Syst. Evol. Microbiol.">
        <title>Pseudaminobacter manganicus sp. nov., isolated from sludge of a manganese mine.</title>
        <authorList>
            <person name="Li J."/>
            <person name="Huang J."/>
            <person name="Liao S."/>
            <person name="Wang G."/>
        </authorList>
    </citation>
    <scope>NUCLEOTIDE SEQUENCE [LARGE SCALE GENOMIC DNA]</scope>
    <source>
        <strain evidence="2 3">JH-7</strain>
    </source>
</reference>
<dbReference type="EMBL" id="MDET01000011">
    <property type="protein sequence ID" value="OQM76094.1"/>
    <property type="molecule type" value="Genomic_DNA"/>
</dbReference>
<comment type="caution">
    <text evidence="2">The sequence shown here is derived from an EMBL/GenBank/DDBJ whole genome shotgun (WGS) entry which is preliminary data.</text>
</comment>
<dbReference type="PANTHER" id="PTHR43664">
    <property type="entry name" value="MONOAMINE OXIDASE-RELATED"/>
    <property type="match status" value="1"/>
</dbReference>
<sequence>MGLWFEDFEMGKERFSPGRTITESDLTGFSGLTGDYSQVHTDEEFCKKTEFGTRIAHGLLGLSIAQGLMWRTNYTQGTGVASLGWDKWSFKLPIKIGDTVRVRWKLTQKRESASKPNMGIITEFVELLNQRGETTQSGEHITLIRKRPK</sequence>
<accession>A0A1V8RSJ8</accession>
<keyword evidence="3" id="KW-1185">Reference proteome</keyword>
<dbReference type="AlphaFoldDB" id="A0A1V8RSJ8"/>
<dbReference type="Pfam" id="PF01575">
    <property type="entry name" value="MaoC_dehydratas"/>
    <property type="match status" value="1"/>
</dbReference>
<dbReference type="Proteomes" id="UP000191905">
    <property type="component" value="Unassembled WGS sequence"/>
</dbReference>
<dbReference type="InterPro" id="IPR002539">
    <property type="entry name" value="MaoC-like_dom"/>
</dbReference>
<evidence type="ECO:0000259" key="1">
    <source>
        <dbReference type="Pfam" id="PF01575"/>
    </source>
</evidence>